<dbReference type="GO" id="GO:0005886">
    <property type="term" value="C:plasma membrane"/>
    <property type="evidence" value="ECO:0007669"/>
    <property type="project" value="TreeGrafter"/>
</dbReference>
<name>A0A249SNT7_9MOLU</name>
<evidence type="ECO:0000313" key="11">
    <source>
        <dbReference type="Proteomes" id="UP000232229"/>
    </source>
</evidence>
<keyword evidence="7" id="KW-0812">Transmembrane</keyword>
<evidence type="ECO:0000259" key="8">
    <source>
        <dbReference type="PROSITE" id="PS51098"/>
    </source>
</evidence>
<feature type="transmembrane region" description="Helical" evidence="7">
    <location>
        <begin position="285"/>
        <end position="309"/>
    </location>
</feature>
<proteinExistence type="predicted"/>
<dbReference type="Gene3D" id="3.30.1360.60">
    <property type="entry name" value="Glucose permease domain IIB"/>
    <property type="match status" value="1"/>
</dbReference>
<keyword evidence="3" id="KW-0808">Transferase</keyword>
<feature type="transmembrane region" description="Helical" evidence="7">
    <location>
        <begin position="205"/>
        <end position="225"/>
    </location>
</feature>
<feature type="active site" description="Phosphocysteine intermediate; for EIIB activity" evidence="6">
    <location>
        <position position="33"/>
    </location>
</feature>
<evidence type="ECO:0000259" key="9">
    <source>
        <dbReference type="PROSITE" id="PS51103"/>
    </source>
</evidence>
<dbReference type="InterPro" id="IPR036878">
    <property type="entry name" value="Glu_permease_IIB"/>
</dbReference>
<protein>
    <submittedName>
        <fullName evidence="10">Uncharacterized protein</fullName>
    </submittedName>
</protein>
<evidence type="ECO:0000256" key="1">
    <source>
        <dbReference type="ARBA" id="ARBA00022448"/>
    </source>
</evidence>
<dbReference type="InterPro" id="IPR001996">
    <property type="entry name" value="PTS_IIB_1"/>
</dbReference>
<feature type="transmembrane region" description="Helical" evidence="7">
    <location>
        <begin position="367"/>
        <end position="387"/>
    </location>
</feature>
<dbReference type="GO" id="GO:0015771">
    <property type="term" value="P:trehalose transport"/>
    <property type="evidence" value="ECO:0007669"/>
    <property type="project" value="TreeGrafter"/>
</dbReference>
<dbReference type="InterPro" id="IPR050558">
    <property type="entry name" value="PTS_Sugar-Specific_Components"/>
</dbReference>
<evidence type="ECO:0000256" key="4">
    <source>
        <dbReference type="ARBA" id="ARBA00022683"/>
    </source>
</evidence>
<dbReference type="RefSeq" id="WP_027875414.1">
    <property type="nucleotide sequence ID" value="NZ_CP023173.1"/>
</dbReference>
<evidence type="ECO:0000313" key="10">
    <source>
        <dbReference type="EMBL" id="ASZ09296.1"/>
    </source>
</evidence>
<dbReference type="AlphaFoldDB" id="A0A249SNT7"/>
<evidence type="ECO:0000256" key="5">
    <source>
        <dbReference type="ARBA" id="ARBA00022777"/>
    </source>
</evidence>
<evidence type="ECO:0000256" key="2">
    <source>
        <dbReference type="ARBA" id="ARBA00022597"/>
    </source>
</evidence>
<feature type="transmembrane region" description="Helical" evidence="7">
    <location>
        <begin position="123"/>
        <end position="147"/>
    </location>
</feature>
<reference evidence="10 11" key="1">
    <citation type="submission" date="2017-08" db="EMBL/GenBank/DDBJ databases">
        <title>Complete Genome Sequence of Mesoplasma chauliocola.</title>
        <authorList>
            <person name="Knight T.F.Jr."/>
            <person name="Citino T."/>
        </authorList>
    </citation>
    <scope>NUCLEOTIDE SEQUENCE [LARGE SCALE GENOMIC DNA]</scope>
    <source>
        <strain evidence="10 11">CHPA-2</strain>
    </source>
</reference>
<feature type="domain" description="PTS EIIB type-1" evidence="8">
    <location>
        <begin position="11"/>
        <end position="93"/>
    </location>
</feature>
<dbReference type="GO" id="GO:0008982">
    <property type="term" value="F:protein-N(PI)-phosphohistidine-sugar phosphotransferase activity"/>
    <property type="evidence" value="ECO:0007669"/>
    <property type="project" value="InterPro"/>
</dbReference>
<dbReference type="GO" id="GO:0016301">
    <property type="term" value="F:kinase activity"/>
    <property type="evidence" value="ECO:0007669"/>
    <property type="project" value="UniProtKB-KW"/>
</dbReference>
<feature type="transmembrane region" description="Helical" evidence="7">
    <location>
        <begin position="329"/>
        <end position="355"/>
    </location>
</feature>
<keyword evidence="1" id="KW-0813">Transport</keyword>
<evidence type="ECO:0000256" key="3">
    <source>
        <dbReference type="ARBA" id="ARBA00022679"/>
    </source>
</evidence>
<dbReference type="PANTHER" id="PTHR30175:SF1">
    <property type="entry name" value="PTS SYSTEM ARBUTIN-, CELLOBIOSE-, AND SALICIN-SPECIFIC EIIBC COMPONENT-RELATED"/>
    <property type="match status" value="1"/>
</dbReference>
<keyword evidence="7" id="KW-0472">Membrane</keyword>
<sequence>MRNVKINNSFYDECKKIREALGGVKNIELINRCSTRIRIKIINKEKLNLDILYNSKIFVKALLKDDFVQLIISENIEQVFLNLLKTLKISYDEVPNDFEVRVNKSGSFFKVFTDGIAIIVKPLIPLLITMAIVATLSNVFNGINFGFNTQGNEDLNIAAGTLSSTGQVAATIGLMFRTLSDSLVLAFSIMIPWSIFKLMKGSQAIGISIGVVLCFHSLLTTNAIMDGTHGNLFNWDETVSFIKAGYPWKISFEGQILPIVAVSFLAVYIERIANKFDIPVFKEMIAIPMITISTFFISLLLIAPVGLLLTYGMNVGIVWATTNHIAKYIFNPILGLALPWLVITGLIQVLVVINLQQFTNFGGTTMMPLFTQLNIAVATSILAVSLINKQNKELKRTAIPSYSLAYVSGSTEPALFGVGLKFIYPVIAASIGATVGIIITTFAGIICTNGNASLLIFLSITTDKEILNNFNINTIAGGPYLWMGIAIIATFITTFFTTIGLSKLKVFKEMSNKVLERDFSVN</sequence>
<dbReference type="EMBL" id="CP023173">
    <property type="protein sequence ID" value="ASZ09296.1"/>
    <property type="molecule type" value="Genomic_DNA"/>
</dbReference>
<feature type="transmembrane region" description="Helical" evidence="7">
    <location>
        <begin position="167"/>
        <end position="193"/>
    </location>
</feature>
<keyword evidence="7" id="KW-1133">Transmembrane helix</keyword>
<dbReference type="GO" id="GO:0090589">
    <property type="term" value="F:protein-phosphocysteine-trehalose phosphotransferase system transporter activity"/>
    <property type="evidence" value="ECO:0007669"/>
    <property type="project" value="TreeGrafter"/>
</dbReference>
<dbReference type="STRING" id="1336232.GCA_000518825_00878"/>
<keyword evidence="5" id="KW-0418">Kinase</keyword>
<gene>
    <name evidence="10" type="ORF">CK556_03000</name>
</gene>
<dbReference type="Proteomes" id="UP000232229">
    <property type="component" value="Chromosome"/>
</dbReference>
<dbReference type="PROSITE" id="PS51098">
    <property type="entry name" value="PTS_EIIB_TYPE_1"/>
    <property type="match status" value="1"/>
</dbReference>
<dbReference type="SUPFAM" id="SSF55604">
    <property type="entry name" value="Glucose permease domain IIB"/>
    <property type="match status" value="1"/>
</dbReference>
<feature type="transmembrane region" description="Helical" evidence="7">
    <location>
        <begin position="435"/>
        <end position="460"/>
    </location>
</feature>
<dbReference type="GO" id="GO:0009401">
    <property type="term" value="P:phosphoenolpyruvate-dependent sugar phosphotransferase system"/>
    <property type="evidence" value="ECO:0007669"/>
    <property type="project" value="UniProtKB-KW"/>
</dbReference>
<feature type="transmembrane region" description="Helical" evidence="7">
    <location>
        <begin position="480"/>
        <end position="501"/>
    </location>
</feature>
<dbReference type="PROSITE" id="PS01035">
    <property type="entry name" value="PTS_EIIB_TYPE_1_CYS"/>
    <property type="match status" value="1"/>
</dbReference>
<evidence type="ECO:0000256" key="7">
    <source>
        <dbReference type="SAM" id="Phobius"/>
    </source>
</evidence>
<accession>A0A249SNT7</accession>
<dbReference type="PROSITE" id="PS51103">
    <property type="entry name" value="PTS_EIIC_TYPE_1"/>
    <property type="match status" value="1"/>
</dbReference>
<keyword evidence="2" id="KW-0762">Sugar transport</keyword>
<dbReference type="Pfam" id="PF00367">
    <property type="entry name" value="PTS_EIIB"/>
    <property type="match status" value="1"/>
</dbReference>
<dbReference type="InterPro" id="IPR013013">
    <property type="entry name" value="PTS_EIIC_1"/>
</dbReference>
<evidence type="ECO:0000256" key="6">
    <source>
        <dbReference type="PROSITE-ProRule" id="PRU00421"/>
    </source>
</evidence>
<dbReference type="KEGG" id="mchc:CK556_03000"/>
<keyword evidence="4" id="KW-0598">Phosphotransferase system</keyword>
<dbReference type="InterPro" id="IPR018113">
    <property type="entry name" value="PTrfase_EIIB_Cys"/>
</dbReference>
<dbReference type="PANTHER" id="PTHR30175">
    <property type="entry name" value="PHOSPHOTRANSFERASE SYSTEM TRANSPORT PROTEIN"/>
    <property type="match status" value="1"/>
</dbReference>
<organism evidence="10 11">
    <name type="scientific">Mesoplasma chauliocola</name>
    <dbReference type="NCBI Taxonomy" id="216427"/>
    <lineage>
        <taxon>Bacteria</taxon>
        <taxon>Bacillati</taxon>
        <taxon>Mycoplasmatota</taxon>
        <taxon>Mollicutes</taxon>
        <taxon>Entomoplasmatales</taxon>
        <taxon>Entomoplasmataceae</taxon>
        <taxon>Mesoplasma</taxon>
    </lineage>
</organism>
<feature type="domain" description="PTS EIIC type-1" evidence="9">
    <location>
        <begin position="130"/>
        <end position="513"/>
    </location>
</feature>
<keyword evidence="11" id="KW-1185">Reference proteome</keyword>